<feature type="transmembrane region" description="Helical" evidence="2">
    <location>
        <begin position="63"/>
        <end position="88"/>
    </location>
</feature>
<protein>
    <recommendedName>
        <fullName evidence="5">Integral membrane protein</fullName>
    </recommendedName>
</protein>
<keyword evidence="2" id="KW-0812">Transmembrane</keyword>
<evidence type="ECO:0000313" key="3">
    <source>
        <dbReference type="EMBL" id="KAL1621690.1"/>
    </source>
</evidence>
<reference evidence="3 4" key="1">
    <citation type="submission" date="2024-02" db="EMBL/GenBank/DDBJ databases">
        <title>De novo assembly and annotation of 12 fungi associated with fruit tree decline syndrome in Ontario, Canada.</title>
        <authorList>
            <person name="Sulman M."/>
            <person name="Ellouze W."/>
            <person name="Ilyukhin E."/>
        </authorList>
    </citation>
    <scope>NUCLEOTIDE SEQUENCE [LARGE SCALE GENOMIC DNA]</scope>
    <source>
        <strain evidence="3 4">M1-105</strain>
    </source>
</reference>
<evidence type="ECO:0000256" key="2">
    <source>
        <dbReference type="SAM" id="Phobius"/>
    </source>
</evidence>
<feature type="transmembrane region" description="Helical" evidence="2">
    <location>
        <begin position="23"/>
        <end position="42"/>
    </location>
</feature>
<accession>A0ABR3SIV9</accession>
<feature type="transmembrane region" description="Helical" evidence="2">
    <location>
        <begin position="133"/>
        <end position="155"/>
    </location>
</feature>
<comment type="caution">
    <text evidence="3">The sequence shown here is derived from an EMBL/GenBank/DDBJ whole genome shotgun (WGS) entry which is preliminary data.</text>
</comment>
<evidence type="ECO:0000256" key="1">
    <source>
        <dbReference type="SAM" id="MobiDB-lite"/>
    </source>
</evidence>
<proteinExistence type="predicted"/>
<evidence type="ECO:0000313" key="4">
    <source>
        <dbReference type="Proteomes" id="UP001521116"/>
    </source>
</evidence>
<sequence>MANNRNSRGNCSMFEQPVVRAMAALYAVFVLFFIATALSWLASQRRTPPSFKVVGWPNYGSTLILWTLHAIVVLVLFCLQRCLIVVHPEEFYRSIIPSNILHWLAVTFLLGTVLFPICRGLERLQGSPSESWYVRACVVLFLFTIFVIIHLALFIWHAMSFAKYSRLPGAFPEYIYTHATLTALWLVIILAAIGKMLATVNRAHIYVPLPLWTWVITLALGLFSYGFLSTFQVFYYDIAPRDLRNYTASESITWQILPPFTILLSLFAIRQVSQILSRELAALDAAHSSYKHGHASESDPEGSPSGCHGTTR</sequence>
<keyword evidence="4" id="KW-1185">Reference proteome</keyword>
<feature type="transmembrane region" description="Helical" evidence="2">
    <location>
        <begin position="175"/>
        <end position="193"/>
    </location>
</feature>
<dbReference type="Proteomes" id="UP001521116">
    <property type="component" value="Unassembled WGS sequence"/>
</dbReference>
<gene>
    <name evidence="3" type="ORF">SLS56_009088</name>
</gene>
<organism evidence="3 4">
    <name type="scientific">Neofusicoccum ribis</name>
    <dbReference type="NCBI Taxonomy" id="45134"/>
    <lineage>
        <taxon>Eukaryota</taxon>
        <taxon>Fungi</taxon>
        <taxon>Dikarya</taxon>
        <taxon>Ascomycota</taxon>
        <taxon>Pezizomycotina</taxon>
        <taxon>Dothideomycetes</taxon>
        <taxon>Dothideomycetes incertae sedis</taxon>
        <taxon>Botryosphaeriales</taxon>
        <taxon>Botryosphaeriaceae</taxon>
        <taxon>Neofusicoccum</taxon>
    </lineage>
</organism>
<feature type="region of interest" description="Disordered" evidence="1">
    <location>
        <begin position="291"/>
        <end position="312"/>
    </location>
</feature>
<keyword evidence="2" id="KW-1133">Transmembrane helix</keyword>
<dbReference type="EMBL" id="JAJVDC020000147">
    <property type="protein sequence ID" value="KAL1621690.1"/>
    <property type="molecule type" value="Genomic_DNA"/>
</dbReference>
<keyword evidence="2" id="KW-0472">Membrane</keyword>
<evidence type="ECO:0008006" key="5">
    <source>
        <dbReference type="Google" id="ProtNLM"/>
    </source>
</evidence>
<feature type="transmembrane region" description="Helical" evidence="2">
    <location>
        <begin position="205"/>
        <end position="228"/>
    </location>
</feature>
<name>A0ABR3SIV9_9PEZI</name>
<feature type="transmembrane region" description="Helical" evidence="2">
    <location>
        <begin position="100"/>
        <end position="121"/>
    </location>
</feature>